<gene>
    <name evidence="1" type="ORF">PLOB_00018371</name>
</gene>
<dbReference type="PANTHER" id="PTHR24401">
    <property type="entry name" value="SI:CH211-243P7.3-RELATED"/>
    <property type="match status" value="1"/>
</dbReference>
<keyword evidence="2" id="KW-1185">Reference proteome</keyword>
<protein>
    <recommendedName>
        <fullName evidence="3">Transposase</fullName>
    </recommendedName>
</protein>
<sequence>MVTGLVERYRKSNVPPPKLLYVDRDCCSTKLKSHFHELSNLVIRLDVWHFMRRFAAGCCSESHALYATFMSRLSACVFEWDTKDLQRLYAAKRGQLSARGVWRKRKEDVAMHITKEELAFHSKRRIRGVEETTRLIEDLIDSFSSDEGKDTMSIPLLNKTSIQQIW</sequence>
<accession>A0ABN8RFA8</accession>
<dbReference type="EMBL" id="CALNXK010000215">
    <property type="protein sequence ID" value="CAH3176604.1"/>
    <property type="molecule type" value="Genomic_DNA"/>
</dbReference>
<name>A0ABN8RFA8_9CNID</name>
<reference evidence="1 2" key="1">
    <citation type="submission" date="2022-05" db="EMBL/GenBank/DDBJ databases">
        <authorList>
            <consortium name="Genoscope - CEA"/>
            <person name="William W."/>
        </authorList>
    </citation>
    <scope>NUCLEOTIDE SEQUENCE [LARGE SCALE GENOMIC DNA]</scope>
</reference>
<evidence type="ECO:0008006" key="3">
    <source>
        <dbReference type="Google" id="ProtNLM"/>
    </source>
</evidence>
<organism evidence="1 2">
    <name type="scientific">Porites lobata</name>
    <dbReference type="NCBI Taxonomy" id="104759"/>
    <lineage>
        <taxon>Eukaryota</taxon>
        <taxon>Metazoa</taxon>
        <taxon>Cnidaria</taxon>
        <taxon>Anthozoa</taxon>
        <taxon>Hexacorallia</taxon>
        <taxon>Scleractinia</taxon>
        <taxon>Fungiina</taxon>
        <taxon>Poritidae</taxon>
        <taxon>Porites</taxon>
    </lineage>
</organism>
<proteinExistence type="predicted"/>
<dbReference type="PANTHER" id="PTHR24401:SF29">
    <property type="entry name" value="SI:CH211-243P7.3-RELATED"/>
    <property type="match status" value="1"/>
</dbReference>
<comment type="caution">
    <text evidence="1">The sequence shown here is derived from an EMBL/GenBank/DDBJ whole genome shotgun (WGS) entry which is preliminary data.</text>
</comment>
<evidence type="ECO:0000313" key="1">
    <source>
        <dbReference type="EMBL" id="CAH3176604.1"/>
    </source>
</evidence>
<evidence type="ECO:0000313" key="2">
    <source>
        <dbReference type="Proteomes" id="UP001159405"/>
    </source>
</evidence>
<dbReference type="Proteomes" id="UP001159405">
    <property type="component" value="Unassembled WGS sequence"/>
</dbReference>